<organism evidence="9 10">
    <name type="scientific">Echria macrotheca</name>
    <dbReference type="NCBI Taxonomy" id="438768"/>
    <lineage>
        <taxon>Eukaryota</taxon>
        <taxon>Fungi</taxon>
        <taxon>Dikarya</taxon>
        <taxon>Ascomycota</taxon>
        <taxon>Pezizomycotina</taxon>
        <taxon>Sordariomycetes</taxon>
        <taxon>Sordariomycetidae</taxon>
        <taxon>Sordariales</taxon>
        <taxon>Schizotheciaceae</taxon>
        <taxon>Echria</taxon>
    </lineage>
</organism>
<dbReference type="PROSITE" id="PS50048">
    <property type="entry name" value="ZN2_CY6_FUNGAL_2"/>
    <property type="match status" value="1"/>
</dbReference>
<evidence type="ECO:0000313" key="9">
    <source>
        <dbReference type="EMBL" id="KAK1750516.1"/>
    </source>
</evidence>
<dbReference type="GO" id="GO:0000976">
    <property type="term" value="F:transcription cis-regulatory region binding"/>
    <property type="evidence" value="ECO:0007669"/>
    <property type="project" value="TreeGrafter"/>
</dbReference>
<dbReference type="InterPro" id="IPR001138">
    <property type="entry name" value="Zn2Cys6_DnaBD"/>
</dbReference>
<feature type="compositionally biased region" description="Basic and acidic residues" evidence="7">
    <location>
        <begin position="113"/>
        <end position="130"/>
    </location>
</feature>
<dbReference type="GO" id="GO:0000981">
    <property type="term" value="F:DNA-binding transcription factor activity, RNA polymerase II-specific"/>
    <property type="evidence" value="ECO:0007669"/>
    <property type="project" value="InterPro"/>
</dbReference>
<proteinExistence type="predicted"/>
<comment type="caution">
    <text evidence="9">The sequence shown here is derived from an EMBL/GenBank/DDBJ whole genome shotgun (WGS) entry which is preliminary data.</text>
</comment>
<evidence type="ECO:0000256" key="1">
    <source>
        <dbReference type="ARBA" id="ARBA00004123"/>
    </source>
</evidence>
<evidence type="ECO:0000256" key="7">
    <source>
        <dbReference type="SAM" id="MobiDB-lite"/>
    </source>
</evidence>
<keyword evidence="4" id="KW-0238">DNA-binding</keyword>
<dbReference type="Pfam" id="PF11951">
    <property type="entry name" value="Fungal_trans_2"/>
    <property type="match status" value="1"/>
</dbReference>
<dbReference type="EMBL" id="MU839846">
    <property type="protein sequence ID" value="KAK1750516.1"/>
    <property type="molecule type" value="Genomic_DNA"/>
</dbReference>
<evidence type="ECO:0000256" key="6">
    <source>
        <dbReference type="ARBA" id="ARBA00023242"/>
    </source>
</evidence>
<dbReference type="SMART" id="SM00066">
    <property type="entry name" value="GAL4"/>
    <property type="match status" value="1"/>
</dbReference>
<dbReference type="CDD" id="cd00067">
    <property type="entry name" value="GAL4"/>
    <property type="match status" value="1"/>
</dbReference>
<dbReference type="Pfam" id="PF00172">
    <property type="entry name" value="Zn_clus"/>
    <property type="match status" value="1"/>
</dbReference>
<dbReference type="SUPFAM" id="SSF57701">
    <property type="entry name" value="Zn2/Cys6 DNA-binding domain"/>
    <property type="match status" value="1"/>
</dbReference>
<dbReference type="PROSITE" id="PS00463">
    <property type="entry name" value="ZN2_CY6_FUNGAL_1"/>
    <property type="match status" value="1"/>
</dbReference>
<evidence type="ECO:0000313" key="10">
    <source>
        <dbReference type="Proteomes" id="UP001239445"/>
    </source>
</evidence>
<keyword evidence="6" id="KW-0539">Nucleus</keyword>
<evidence type="ECO:0000259" key="8">
    <source>
        <dbReference type="PROSITE" id="PS50048"/>
    </source>
</evidence>
<keyword evidence="5" id="KW-0804">Transcription</keyword>
<protein>
    <recommendedName>
        <fullName evidence="8">Zn(2)-C6 fungal-type domain-containing protein</fullName>
    </recommendedName>
</protein>
<accession>A0AAJ0B704</accession>
<dbReference type="PANTHER" id="PTHR37534:SF2">
    <property type="entry name" value="N-ACETYLTRANSFERASE DOMAIN-CONTAINING PROTEIN"/>
    <property type="match status" value="1"/>
</dbReference>
<reference evidence="9" key="1">
    <citation type="submission" date="2023-06" db="EMBL/GenBank/DDBJ databases">
        <title>Genome-scale phylogeny and comparative genomics of the fungal order Sordariales.</title>
        <authorList>
            <consortium name="Lawrence Berkeley National Laboratory"/>
            <person name="Hensen N."/>
            <person name="Bonometti L."/>
            <person name="Westerberg I."/>
            <person name="Brannstrom I.O."/>
            <person name="Guillou S."/>
            <person name="Cros-Aarteil S."/>
            <person name="Calhoun S."/>
            <person name="Haridas S."/>
            <person name="Kuo A."/>
            <person name="Mondo S."/>
            <person name="Pangilinan J."/>
            <person name="Riley R."/>
            <person name="Labutti K."/>
            <person name="Andreopoulos B."/>
            <person name="Lipzen A."/>
            <person name="Chen C."/>
            <person name="Yanf M."/>
            <person name="Daum C."/>
            <person name="Ng V."/>
            <person name="Clum A."/>
            <person name="Steindorff A."/>
            <person name="Ohm R."/>
            <person name="Martin F."/>
            <person name="Silar P."/>
            <person name="Natvig D."/>
            <person name="Lalanne C."/>
            <person name="Gautier V."/>
            <person name="Ament-Velasquez S.L."/>
            <person name="Kruys A."/>
            <person name="Hutchinson M.I."/>
            <person name="Powell A.J."/>
            <person name="Barry K."/>
            <person name="Miller A.N."/>
            <person name="Grigoriev I.V."/>
            <person name="Debuchy R."/>
            <person name="Gladieux P."/>
            <person name="Thoren M.H."/>
            <person name="Johannesson H."/>
        </authorList>
    </citation>
    <scope>NUCLEOTIDE SEQUENCE</scope>
    <source>
        <strain evidence="9">PSN4</strain>
    </source>
</reference>
<keyword evidence="2" id="KW-0862">Zinc</keyword>
<name>A0AAJ0B704_9PEZI</name>
<keyword evidence="3" id="KW-0805">Transcription regulation</keyword>
<dbReference type="GO" id="GO:0005634">
    <property type="term" value="C:nucleus"/>
    <property type="evidence" value="ECO:0007669"/>
    <property type="project" value="UniProtKB-SubCell"/>
</dbReference>
<sequence>MTASSGTTPATSPQSLANFGCENCRQQHLKCDRVTPSCGRCSAAGRECVRTGLKIRVAKKTFTKKQKWVKTPKRLVFIDETRTVTSDLRSQDTGNDDAEGSFGSPSLSEEYSPAERQERHESHAPPEYQHPHEQAVLLSGASPTYPSPSHSVSPSHPFAQLPKHIDELVDPKLRTLICKVYLHQPLWEPFSDPIEAKLFRHFVHELAKWLDLCDPNRSFQKVFPREARRCTILMNAIFALAARHMLYTGHDLERSLETKYHSACYRELNPMLDIFEVTKDHNLFAAVIILRVYEEIGAKSGEDSKTHMLGIYHFVNMRSEKYWFNRGLEEASFWVGLRQEIYVAVVNKEPLSLPLTPSLIGKAGGFAEVEDHIRANRAVVHCAEVLNFYYCKTDVTLSQWVELRNRNQKWAESLPPSFNPIYRQSDEEAPFPHEWYEESWHVIGIQHHLLAELFLVRRNPNLDGVSLTHHIQALVRRICGVGLGNQWTPPGMFTACMAIAAFGDWFPDRVDQQAMLNILQQTEDAHARPTKAVQDCLRRQWGWHNGQETASNRHW</sequence>
<evidence type="ECO:0000256" key="3">
    <source>
        <dbReference type="ARBA" id="ARBA00023015"/>
    </source>
</evidence>
<feature type="region of interest" description="Disordered" evidence="7">
    <location>
        <begin position="86"/>
        <end position="130"/>
    </location>
</feature>
<evidence type="ECO:0000256" key="4">
    <source>
        <dbReference type="ARBA" id="ARBA00023125"/>
    </source>
</evidence>
<comment type="subcellular location">
    <subcellularLocation>
        <location evidence="1">Nucleus</location>
    </subcellularLocation>
</comment>
<dbReference type="AlphaFoldDB" id="A0AAJ0B704"/>
<dbReference type="PANTHER" id="PTHR37534">
    <property type="entry name" value="TRANSCRIPTIONAL ACTIVATOR PROTEIN UGA3"/>
    <property type="match status" value="1"/>
</dbReference>
<keyword evidence="10" id="KW-1185">Reference proteome</keyword>
<dbReference type="InterPro" id="IPR021858">
    <property type="entry name" value="Fun_TF"/>
</dbReference>
<evidence type="ECO:0000256" key="2">
    <source>
        <dbReference type="ARBA" id="ARBA00022833"/>
    </source>
</evidence>
<dbReference type="Gene3D" id="4.10.240.10">
    <property type="entry name" value="Zn(2)-C6 fungal-type DNA-binding domain"/>
    <property type="match status" value="1"/>
</dbReference>
<dbReference type="InterPro" id="IPR036864">
    <property type="entry name" value="Zn2-C6_fun-type_DNA-bd_sf"/>
</dbReference>
<gene>
    <name evidence="9" type="ORF">QBC47DRAFT_406879</name>
</gene>
<dbReference type="Proteomes" id="UP001239445">
    <property type="component" value="Unassembled WGS sequence"/>
</dbReference>
<dbReference type="GO" id="GO:0008270">
    <property type="term" value="F:zinc ion binding"/>
    <property type="evidence" value="ECO:0007669"/>
    <property type="project" value="InterPro"/>
</dbReference>
<dbReference type="GO" id="GO:0045944">
    <property type="term" value="P:positive regulation of transcription by RNA polymerase II"/>
    <property type="evidence" value="ECO:0007669"/>
    <property type="project" value="TreeGrafter"/>
</dbReference>
<feature type="domain" description="Zn(2)-C6 fungal-type" evidence="8">
    <location>
        <begin position="20"/>
        <end position="50"/>
    </location>
</feature>
<evidence type="ECO:0000256" key="5">
    <source>
        <dbReference type="ARBA" id="ARBA00023163"/>
    </source>
</evidence>